<evidence type="ECO:0000256" key="1">
    <source>
        <dbReference type="ARBA" id="ARBA00022512"/>
    </source>
</evidence>
<sequence>MISVRRRLVARLAATAVATALFAGGALATAGTAAADEDNAPRSGGATATLKELETWDTVKVAHRGGTFKAGLFTMDVHGGGTIKTYCIDFGTDAKTNHNYQETGWGNSSLAEKPEQAGKIHWILQNSYPQVDDLAGLAEKAGANSLTAEQAAAGTQAAIWHFSDNVDATPTNKDAEKLADWLRGAAEVVGEPEVPSLSLEPNQVGALAGQKAGPVTVRTSASGATVTTAPDAASQGVSVVDGAGNIVDGTSVADGTELFFDIPADAAPGQASLTASVSTPVSVGRVFTGINTKTQTMILAGSTESSVNAGASANWAEAETEEPLPSVTASEDCVAGGVAVTVTNNGGQDYSFELDGQQLVVAPGESGTITVPVENKQAYEIVVFDEDGTTEIERFEGVLDCQSDSEGEGPEEVTDEEEPGTNEPTPDGDSEEPNLAETGSSNNVGMIAGIAIALLVAGGAAVLFFRKKAKA</sequence>
<evidence type="ECO:0000256" key="7">
    <source>
        <dbReference type="SAM" id="SignalP"/>
    </source>
</evidence>
<evidence type="ECO:0000256" key="6">
    <source>
        <dbReference type="SAM" id="Phobius"/>
    </source>
</evidence>
<dbReference type="InterPro" id="IPR023849">
    <property type="entry name" value="TQXA_dom"/>
</dbReference>
<feature type="compositionally biased region" description="Acidic residues" evidence="5">
    <location>
        <begin position="403"/>
        <end position="434"/>
    </location>
</feature>
<evidence type="ECO:0000313" key="9">
    <source>
        <dbReference type="EMBL" id="NJQ07236.1"/>
    </source>
</evidence>
<dbReference type="NCBIfam" id="NF041528">
    <property type="entry name" value="strep_LAETG"/>
    <property type="match status" value="1"/>
</dbReference>
<evidence type="ECO:0000256" key="3">
    <source>
        <dbReference type="ARBA" id="ARBA00022729"/>
    </source>
</evidence>
<dbReference type="Proteomes" id="UP000578686">
    <property type="component" value="Unassembled WGS sequence"/>
</dbReference>
<protein>
    <submittedName>
        <fullName evidence="9">Cys-Gln thioester bond-forming surface protein</fullName>
    </submittedName>
</protein>
<feature type="signal peptide" evidence="7">
    <location>
        <begin position="1"/>
        <end position="28"/>
    </location>
</feature>
<keyword evidence="4" id="KW-0572">Peptidoglycan-anchor</keyword>
<evidence type="ECO:0000256" key="4">
    <source>
        <dbReference type="ARBA" id="ARBA00023088"/>
    </source>
</evidence>
<dbReference type="InterPro" id="IPR006311">
    <property type="entry name" value="TAT_signal"/>
</dbReference>
<dbReference type="InterPro" id="IPR019931">
    <property type="entry name" value="LPXTG_anchor"/>
</dbReference>
<keyword evidence="2" id="KW-0964">Secreted</keyword>
<evidence type="ECO:0000259" key="8">
    <source>
        <dbReference type="PROSITE" id="PS50847"/>
    </source>
</evidence>
<dbReference type="NCBIfam" id="TIGR03934">
    <property type="entry name" value="TQXA_dom"/>
    <property type="match status" value="1"/>
</dbReference>
<keyword evidence="6" id="KW-0812">Transmembrane</keyword>
<proteinExistence type="predicted"/>
<dbReference type="InterPro" id="IPR013552">
    <property type="entry name" value="Thioester_dom"/>
</dbReference>
<evidence type="ECO:0000313" key="10">
    <source>
        <dbReference type="Proteomes" id="UP000578686"/>
    </source>
</evidence>
<keyword evidence="6" id="KW-0472">Membrane</keyword>
<dbReference type="EMBL" id="JAAVJD010000141">
    <property type="protein sequence ID" value="NJQ07236.1"/>
    <property type="molecule type" value="Genomic_DNA"/>
</dbReference>
<dbReference type="RefSeq" id="WP_167972064.1">
    <property type="nucleotide sequence ID" value="NZ_BHZG01000403.1"/>
</dbReference>
<feature type="transmembrane region" description="Helical" evidence="6">
    <location>
        <begin position="444"/>
        <end position="465"/>
    </location>
</feature>
<feature type="region of interest" description="Disordered" evidence="5">
    <location>
        <begin position="401"/>
        <end position="442"/>
    </location>
</feature>
<evidence type="ECO:0000256" key="2">
    <source>
        <dbReference type="ARBA" id="ARBA00022525"/>
    </source>
</evidence>
<feature type="domain" description="Gram-positive cocci surface proteins LPxTG" evidence="8">
    <location>
        <begin position="435"/>
        <end position="471"/>
    </location>
</feature>
<dbReference type="PROSITE" id="PS51318">
    <property type="entry name" value="TAT"/>
    <property type="match status" value="1"/>
</dbReference>
<dbReference type="PROSITE" id="PS50847">
    <property type="entry name" value="GRAM_POS_ANCHORING"/>
    <property type="match status" value="1"/>
</dbReference>
<dbReference type="NCBIfam" id="TIGR01167">
    <property type="entry name" value="LPXTG_anchor"/>
    <property type="match status" value="1"/>
</dbReference>
<keyword evidence="3 7" id="KW-0732">Signal</keyword>
<dbReference type="Gene3D" id="1.10.150.480">
    <property type="match status" value="1"/>
</dbReference>
<keyword evidence="10" id="KW-1185">Reference proteome</keyword>
<organism evidence="9 10">
    <name type="scientific">Streptomyces lonarensis</name>
    <dbReference type="NCBI Taxonomy" id="700599"/>
    <lineage>
        <taxon>Bacteria</taxon>
        <taxon>Bacillati</taxon>
        <taxon>Actinomycetota</taxon>
        <taxon>Actinomycetes</taxon>
        <taxon>Kitasatosporales</taxon>
        <taxon>Streptomycetaceae</taxon>
        <taxon>Streptomyces</taxon>
    </lineage>
</organism>
<name>A0A7X6D2Y7_9ACTN</name>
<accession>A0A7X6D2Y7</accession>
<evidence type="ECO:0000256" key="5">
    <source>
        <dbReference type="SAM" id="MobiDB-lite"/>
    </source>
</evidence>
<keyword evidence="1" id="KW-0134">Cell wall</keyword>
<reference evidence="9 10" key="1">
    <citation type="submission" date="2020-03" db="EMBL/GenBank/DDBJ databases">
        <title>Draft genome of Streptomyces sp. ventii, isolated from the Axial Seamount in the Pacific Ocean, and resequencing of the two type strains Streptomyces lonarensis strain NCL 716 and Streptomyces bohaiensis strain 11A07.</title>
        <authorList>
            <person name="Loughran R.M."/>
            <person name="Pfannmuller K.M."/>
            <person name="Wasson B.J."/>
            <person name="Deadmond M.C."/>
            <person name="Paddock B.E."/>
            <person name="Koyack M.J."/>
            <person name="Gallegos D.A."/>
            <person name="Mitchell E.A."/>
            <person name="Ushijima B."/>
            <person name="Saw J.H."/>
            <person name="Mcphail K.L."/>
            <person name="Videau P."/>
        </authorList>
    </citation>
    <scope>NUCLEOTIDE SEQUENCE [LARGE SCALE GENOMIC DNA]</scope>
    <source>
        <strain evidence="9 10">NCL716</strain>
    </source>
</reference>
<dbReference type="Pfam" id="PF08341">
    <property type="entry name" value="TED"/>
    <property type="match status" value="1"/>
</dbReference>
<gene>
    <name evidence="9" type="ORF">HCN56_16995</name>
</gene>
<keyword evidence="6" id="KW-1133">Transmembrane helix</keyword>
<dbReference type="AlphaFoldDB" id="A0A7X6D2Y7"/>
<feature type="chain" id="PRO_5038896741" evidence="7">
    <location>
        <begin position="29"/>
        <end position="471"/>
    </location>
</feature>
<comment type="caution">
    <text evidence="9">The sequence shown here is derived from an EMBL/GenBank/DDBJ whole genome shotgun (WGS) entry which is preliminary data.</text>
</comment>